<dbReference type="STRING" id="1618446.UV61_C0002G0092"/>
<dbReference type="InterPro" id="IPR036412">
    <property type="entry name" value="HAD-like_sf"/>
</dbReference>
<keyword evidence="1" id="KW-0378">Hydrolase</keyword>
<evidence type="ECO:0000313" key="1">
    <source>
        <dbReference type="EMBL" id="KKS87371.1"/>
    </source>
</evidence>
<reference evidence="1 2" key="1">
    <citation type="journal article" date="2015" name="Nature">
        <title>rRNA introns, odd ribosomes, and small enigmatic genomes across a large radiation of phyla.</title>
        <authorList>
            <person name="Brown C.T."/>
            <person name="Hug L.A."/>
            <person name="Thomas B.C."/>
            <person name="Sharon I."/>
            <person name="Castelle C.J."/>
            <person name="Singh A."/>
            <person name="Wilkins M.J."/>
            <person name="Williams K.H."/>
            <person name="Banfield J.F."/>
        </authorList>
    </citation>
    <scope>NUCLEOTIDE SEQUENCE [LARGE SCALE GENOMIC DNA]</scope>
</reference>
<gene>
    <name evidence="1" type="ORF">UV61_C0002G0092</name>
</gene>
<dbReference type="SUPFAM" id="SSF56784">
    <property type="entry name" value="HAD-like"/>
    <property type="match status" value="1"/>
</dbReference>
<organism evidence="1 2">
    <name type="scientific">Candidatus Gottesmanbacteria bacterium GW2011_GWB1_43_11</name>
    <dbReference type="NCBI Taxonomy" id="1618446"/>
    <lineage>
        <taxon>Bacteria</taxon>
        <taxon>Candidatus Gottesmaniibacteriota</taxon>
    </lineage>
</organism>
<dbReference type="Gene3D" id="3.40.50.1000">
    <property type="entry name" value="HAD superfamily/HAD-like"/>
    <property type="match status" value="1"/>
</dbReference>
<dbReference type="InterPro" id="IPR023214">
    <property type="entry name" value="HAD_sf"/>
</dbReference>
<sequence>MVGETSKNKGRRLNLSKYRYVFCDLDHTIASFIDGKLYIPPTVVTAINDLDAEIGFSISTARCLEEIYAIEGISNIIFRSPLILENGATIVTSDFTVIKQHVLTENVAVDLVEYLKKFDIWKKVCIAGKLLDFDNVDHLSKLTKIALQDLTEDMLKEIFEKLSSYSNIAYFRSKAAHKSGTFTLDITNIQATKQNGVFTVLELAGVGRDKAIGIGDSDNDFPMLEACGLKVAVANAKPSILDIADLIVPSCDHEGVAQLLPKLGKKI</sequence>
<dbReference type="GO" id="GO:0000287">
    <property type="term" value="F:magnesium ion binding"/>
    <property type="evidence" value="ECO:0007669"/>
    <property type="project" value="TreeGrafter"/>
</dbReference>
<dbReference type="NCBIfam" id="TIGR01484">
    <property type="entry name" value="HAD-SF-IIB"/>
    <property type="match status" value="1"/>
</dbReference>
<comment type="caution">
    <text evidence="1">The sequence shown here is derived from an EMBL/GenBank/DDBJ whole genome shotgun (WGS) entry which is preliminary data.</text>
</comment>
<dbReference type="InterPro" id="IPR006379">
    <property type="entry name" value="HAD-SF_hydro_IIB"/>
</dbReference>
<protein>
    <submittedName>
        <fullName evidence="1">Cof-like protein hydrolase</fullName>
    </submittedName>
</protein>
<accession>A0A0G1EWH1</accession>
<name>A0A0G1EWH1_9BACT</name>
<dbReference type="Proteomes" id="UP000034050">
    <property type="component" value="Unassembled WGS sequence"/>
</dbReference>
<dbReference type="PANTHER" id="PTHR10000:SF8">
    <property type="entry name" value="HAD SUPERFAMILY HYDROLASE-LIKE, TYPE 3"/>
    <property type="match status" value="1"/>
</dbReference>
<dbReference type="Gene3D" id="3.30.1240.10">
    <property type="match status" value="1"/>
</dbReference>
<dbReference type="AlphaFoldDB" id="A0A0G1EWH1"/>
<dbReference type="GO" id="GO:0016791">
    <property type="term" value="F:phosphatase activity"/>
    <property type="evidence" value="ECO:0007669"/>
    <property type="project" value="UniProtKB-ARBA"/>
</dbReference>
<dbReference type="GO" id="GO:0005829">
    <property type="term" value="C:cytosol"/>
    <property type="evidence" value="ECO:0007669"/>
    <property type="project" value="TreeGrafter"/>
</dbReference>
<dbReference type="Pfam" id="PF08282">
    <property type="entry name" value="Hydrolase_3"/>
    <property type="match status" value="2"/>
</dbReference>
<proteinExistence type="predicted"/>
<evidence type="ECO:0000313" key="2">
    <source>
        <dbReference type="Proteomes" id="UP000034050"/>
    </source>
</evidence>
<dbReference type="EMBL" id="LCFD01000002">
    <property type="protein sequence ID" value="KKS87371.1"/>
    <property type="molecule type" value="Genomic_DNA"/>
</dbReference>
<dbReference type="PANTHER" id="PTHR10000">
    <property type="entry name" value="PHOSPHOSERINE PHOSPHATASE"/>
    <property type="match status" value="1"/>
</dbReference>